<dbReference type="InterPro" id="IPR052247">
    <property type="entry name" value="Meiotic_Crossover_Helicase"/>
</dbReference>
<dbReference type="InterPro" id="IPR027417">
    <property type="entry name" value="P-loop_NTPase"/>
</dbReference>
<dbReference type="SUPFAM" id="SSF46785">
    <property type="entry name" value="Winged helix' DNA-binding domain"/>
    <property type="match status" value="1"/>
</dbReference>
<evidence type="ECO:0000259" key="18">
    <source>
        <dbReference type="PROSITE" id="PS51192"/>
    </source>
</evidence>
<dbReference type="FunFam" id="3.40.50.300:FF:001076">
    <property type="entry name" value="ATP-dependent DNA helicase MER3"/>
    <property type="match status" value="1"/>
</dbReference>
<dbReference type="GO" id="GO:0005524">
    <property type="term" value="F:ATP binding"/>
    <property type="evidence" value="ECO:0007669"/>
    <property type="project" value="UniProtKB-KW"/>
</dbReference>
<organism evidence="20 21">
    <name type="scientific">Tricholaema leucomelas</name>
    <name type="common">pied barbet</name>
    <dbReference type="NCBI Taxonomy" id="240729"/>
    <lineage>
        <taxon>Eukaryota</taxon>
        <taxon>Metazoa</taxon>
        <taxon>Chordata</taxon>
        <taxon>Craniata</taxon>
        <taxon>Vertebrata</taxon>
        <taxon>Euteleostomi</taxon>
        <taxon>Archelosauria</taxon>
        <taxon>Archosauria</taxon>
        <taxon>Dinosauria</taxon>
        <taxon>Saurischia</taxon>
        <taxon>Theropoda</taxon>
        <taxon>Coelurosauria</taxon>
        <taxon>Aves</taxon>
        <taxon>Neognathae</taxon>
        <taxon>Neoaves</taxon>
        <taxon>Telluraves</taxon>
        <taxon>Coraciimorphae</taxon>
        <taxon>Piciformes</taxon>
        <taxon>Lybiidae</taxon>
        <taxon>Tricholaema lacrymosa</taxon>
    </lineage>
</organism>
<evidence type="ECO:0000256" key="12">
    <source>
        <dbReference type="ARBA" id="ARBA00034617"/>
    </source>
</evidence>
<evidence type="ECO:0000256" key="9">
    <source>
        <dbReference type="ARBA" id="ARBA00022840"/>
    </source>
</evidence>
<keyword evidence="8" id="KW-0862">Zinc</keyword>
<dbReference type="Pfam" id="PF00271">
    <property type="entry name" value="Helicase_C"/>
    <property type="match status" value="1"/>
</dbReference>
<evidence type="ECO:0000256" key="10">
    <source>
        <dbReference type="ARBA" id="ARBA00023235"/>
    </source>
</evidence>
<evidence type="ECO:0000256" key="7">
    <source>
        <dbReference type="ARBA" id="ARBA00022806"/>
    </source>
</evidence>
<keyword evidence="4" id="KW-0547">Nucleotide-binding</keyword>
<evidence type="ECO:0000256" key="2">
    <source>
        <dbReference type="ARBA" id="ARBA00010140"/>
    </source>
</evidence>
<protein>
    <recommendedName>
        <fullName evidence="16">Probable ATP-dependent DNA helicase HFM1</fullName>
        <ecNumber evidence="13">5.6.2.4</ecNumber>
    </recommendedName>
    <alternativeName>
        <fullName evidence="17">DNA 3'-5' helicase HFM1</fullName>
    </alternativeName>
</protein>
<name>A0A852J547_9PICI</name>
<dbReference type="FunFam" id="1.10.3380.10:FF:000006">
    <property type="entry name" value="probable ATP-dependent DNA helicase HFM1 isoform X1"/>
    <property type="match status" value="1"/>
</dbReference>
<evidence type="ECO:0000256" key="3">
    <source>
        <dbReference type="ARBA" id="ARBA00022723"/>
    </source>
</evidence>
<dbReference type="Pfam" id="PF23445">
    <property type="entry name" value="WHD_SNRNP200"/>
    <property type="match status" value="1"/>
</dbReference>
<dbReference type="FunFam" id="3.40.50.300:FF:000950">
    <property type="entry name" value="probable ATP-dependent DNA helicase HFM1"/>
    <property type="match status" value="1"/>
</dbReference>
<evidence type="ECO:0000256" key="17">
    <source>
        <dbReference type="ARBA" id="ARBA00093665"/>
    </source>
</evidence>
<dbReference type="PANTHER" id="PTHR47835:SF3">
    <property type="entry name" value="HELICASE FOR MEIOSIS 1"/>
    <property type="match status" value="1"/>
</dbReference>
<feature type="domain" description="Helicase ATP-binding" evidence="18">
    <location>
        <begin position="281"/>
        <end position="470"/>
    </location>
</feature>
<gene>
    <name evidence="20" type="primary">Hfm1</name>
    <name evidence="20" type="ORF">TRILEU_R07054</name>
</gene>
<dbReference type="GO" id="GO:0043138">
    <property type="term" value="F:3'-5' DNA helicase activity"/>
    <property type="evidence" value="ECO:0007669"/>
    <property type="project" value="UniProtKB-EC"/>
</dbReference>
<keyword evidence="10" id="KW-0413">Isomerase</keyword>
<proteinExistence type="inferred from homology"/>
<keyword evidence="6" id="KW-0378">Hydrolase</keyword>
<comment type="caution">
    <text evidence="20">The sequence shown here is derived from an EMBL/GenBank/DDBJ whole genome shotgun (WGS) entry which is preliminary data.</text>
</comment>
<dbReference type="InterPro" id="IPR014001">
    <property type="entry name" value="Helicase_ATP-bd"/>
</dbReference>
<dbReference type="InterPro" id="IPR057842">
    <property type="entry name" value="WH_MER3"/>
</dbReference>
<comment type="cofactor">
    <cofactor evidence="1">
        <name>Zn(2+)</name>
        <dbReference type="ChEBI" id="CHEBI:29105"/>
    </cofactor>
</comment>
<evidence type="ECO:0000256" key="4">
    <source>
        <dbReference type="ARBA" id="ARBA00022741"/>
    </source>
</evidence>
<dbReference type="Gene3D" id="1.10.3380.10">
    <property type="entry name" value="Sec63 N-terminal domain-like domain"/>
    <property type="match status" value="1"/>
</dbReference>
<dbReference type="InterPro" id="IPR004179">
    <property type="entry name" value="Sec63-dom"/>
</dbReference>
<dbReference type="InterPro" id="IPR001650">
    <property type="entry name" value="Helicase_C-like"/>
</dbReference>
<dbReference type="PROSITE" id="PS51192">
    <property type="entry name" value="HELICASE_ATP_BIND_1"/>
    <property type="match status" value="1"/>
</dbReference>
<dbReference type="SUPFAM" id="SSF158702">
    <property type="entry name" value="Sec63 N-terminal domain-like"/>
    <property type="match status" value="1"/>
</dbReference>
<reference evidence="20" key="1">
    <citation type="submission" date="2020-02" db="EMBL/GenBank/DDBJ databases">
        <title>Bird 10,000 Genomes (B10K) Project - Family phase.</title>
        <authorList>
            <person name="Zhang G."/>
        </authorList>
    </citation>
    <scope>NUCLEOTIDE SEQUENCE</scope>
    <source>
        <strain evidence="20">B10K-DU-002-37</strain>
        <tissue evidence="20">Muscle</tissue>
    </source>
</reference>
<evidence type="ECO:0000313" key="20">
    <source>
        <dbReference type="EMBL" id="NXX46280.1"/>
    </source>
</evidence>
<keyword evidence="21" id="KW-1185">Reference proteome</keyword>
<dbReference type="Gene3D" id="3.40.50.300">
    <property type="entry name" value="P-loop containing nucleotide triphosphate hydrolases"/>
    <property type="match status" value="2"/>
</dbReference>
<dbReference type="GO" id="GO:0003676">
    <property type="term" value="F:nucleic acid binding"/>
    <property type="evidence" value="ECO:0007669"/>
    <property type="project" value="InterPro"/>
</dbReference>
<dbReference type="PROSITE" id="PS51194">
    <property type="entry name" value="HELICASE_CTER"/>
    <property type="match status" value="1"/>
</dbReference>
<dbReference type="GO" id="GO:0007131">
    <property type="term" value="P:reciprocal meiotic recombination"/>
    <property type="evidence" value="ECO:0007669"/>
    <property type="project" value="UniProtKB-ARBA"/>
</dbReference>
<dbReference type="SMART" id="SM00487">
    <property type="entry name" value="DEXDc"/>
    <property type="match status" value="1"/>
</dbReference>
<evidence type="ECO:0000256" key="11">
    <source>
        <dbReference type="ARBA" id="ARBA00023254"/>
    </source>
</evidence>
<dbReference type="InterPro" id="IPR036390">
    <property type="entry name" value="WH_DNA-bd_sf"/>
</dbReference>
<sequence>KNRYLENEKPHVWRIAPAPAIAEIPAAEELQRELEENSAKTNMGKLSQNHLSWKRPLRSLSHTVNLTLQTPVPFGIASENEVQLLSVGEREKISFQHEARKMASWFLSSDHNNSKAGIGVSQQAGANFSRNKILSNFPESSDDESVHSAFRKSLFKASNYTYKNTEFKDNFKEVKEIDTCSNISENLKEVRKESLWKNDQCASIKADSGFALNRLNDVDIASKNGMKIKSFSDTSEILNMTGNYHCSISRKIVHSLSFATQFRSIFKDFPYFNYAQSKALDDLLYTDRNFVICAPTGSGKTVMFELAITRLLMEAPLPWLNIKVVYMAPIKALCSQRFDDWKEKFGPIGLSCKELTGDTVMDDLFEIHNAHIIITTPEKWDSMTRRWKDNSIVQLVRLFLIDEVHVIKDESRGATLEVVVSRMKTVQSSFWRLSESHDTVPPLRFIAVSATIPNAEDIAEWLSDSKTPAVCLKINEDQRPVKLRKIVLGFPCSDNQTEFKFDLTLNYKIASIIQTYSEQKPALVFCATRKGVQQAASVLAKDAKFLLSIEQKQRLQRSANSLKDSKLRDLLMCGVAYHHAGMEVPDRKIIEGAFTVGDLPVLFTTSTLAMGVNLPAHLVVIKSTMHYVGGVFQEYSETDILQMIGRAGRPQFDTTATAVIMTRCSTKERYIQMLNGADVIESSLHRHLVEHLNAEIVLHTVTDVTVALEWIRSTFLYIRALKNPSHYGFSSGLDKLGIEAKLQELCLKNLNDLSSFDLIRMDEANNFKPTETGRLMAWYYIAFDTVKHFFTIKGTETLKELITMISNCAEFLDIKLRINEKKILNTLNKDKDKISIRFPMEGKIKTREMKINCLIQAQLGCIPVQDFTLTQDTGRIFRNGLRVT</sequence>
<dbReference type="CDD" id="cd18023">
    <property type="entry name" value="DEXHc_HFM1"/>
    <property type="match status" value="1"/>
</dbReference>
<dbReference type="AlphaFoldDB" id="A0A852J547"/>
<evidence type="ECO:0000256" key="16">
    <source>
        <dbReference type="ARBA" id="ARBA00071159"/>
    </source>
</evidence>
<keyword evidence="3" id="KW-0479">Metal-binding</keyword>
<dbReference type="FunFam" id="1.10.10.10:FF:000012">
    <property type="entry name" value="U5 small nuclear ribonucleoprotein helicase"/>
    <property type="match status" value="1"/>
</dbReference>
<comment type="catalytic activity">
    <reaction evidence="12">
        <text>Couples ATP hydrolysis with the unwinding of duplex DNA by translocating in the 3'-5' direction.</text>
        <dbReference type="EC" id="5.6.2.4"/>
    </reaction>
</comment>
<dbReference type="Pfam" id="PF02889">
    <property type="entry name" value="Sec63"/>
    <property type="match status" value="1"/>
</dbReference>
<dbReference type="GO" id="GO:0016787">
    <property type="term" value="F:hydrolase activity"/>
    <property type="evidence" value="ECO:0007669"/>
    <property type="project" value="UniProtKB-KW"/>
</dbReference>
<feature type="non-terminal residue" evidence="20">
    <location>
        <position position="1"/>
    </location>
</feature>
<evidence type="ECO:0000256" key="6">
    <source>
        <dbReference type="ARBA" id="ARBA00022801"/>
    </source>
</evidence>
<keyword evidence="7 20" id="KW-0347">Helicase</keyword>
<comment type="similarity">
    <text evidence="2">Belongs to the helicase family. SKI2 subfamily.</text>
</comment>
<dbReference type="OrthoDB" id="5575at2759"/>
<comment type="function">
    <text evidence="15">Required for crossover formation and complete synapsis of homologous chromosomes during meiosis.</text>
</comment>
<keyword evidence="11" id="KW-0469">Meiosis</keyword>
<evidence type="ECO:0000259" key="19">
    <source>
        <dbReference type="PROSITE" id="PS51194"/>
    </source>
</evidence>
<dbReference type="GO" id="GO:0008270">
    <property type="term" value="F:zinc ion binding"/>
    <property type="evidence" value="ECO:0007669"/>
    <property type="project" value="UniProtKB-KW"/>
</dbReference>
<dbReference type="InterPro" id="IPR011545">
    <property type="entry name" value="DEAD/DEAH_box_helicase_dom"/>
</dbReference>
<evidence type="ECO:0000256" key="14">
    <source>
        <dbReference type="ARBA" id="ARBA00048988"/>
    </source>
</evidence>
<dbReference type="Gene3D" id="1.10.10.10">
    <property type="entry name" value="Winged helix-like DNA-binding domain superfamily/Winged helix DNA-binding domain"/>
    <property type="match status" value="1"/>
</dbReference>
<evidence type="ECO:0000256" key="15">
    <source>
        <dbReference type="ARBA" id="ARBA00059912"/>
    </source>
</evidence>
<evidence type="ECO:0000256" key="8">
    <source>
        <dbReference type="ARBA" id="ARBA00022833"/>
    </source>
</evidence>
<evidence type="ECO:0000256" key="5">
    <source>
        <dbReference type="ARBA" id="ARBA00022771"/>
    </source>
</evidence>
<dbReference type="PANTHER" id="PTHR47835">
    <property type="entry name" value="HFM1, ATP DEPENDENT DNA HELICASE HOMOLOG"/>
    <property type="match status" value="1"/>
</dbReference>
<dbReference type="EC" id="5.6.2.4" evidence="13"/>
<dbReference type="InterPro" id="IPR036388">
    <property type="entry name" value="WH-like_DNA-bd_sf"/>
</dbReference>
<keyword evidence="9" id="KW-0067">ATP-binding</keyword>
<comment type="catalytic activity">
    <reaction evidence="14">
        <text>ATP + H2O = ADP + phosphate + H(+)</text>
        <dbReference type="Rhea" id="RHEA:13065"/>
        <dbReference type="ChEBI" id="CHEBI:15377"/>
        <dbReference type="ChEBI" id="CHEBI:15378"/>
        <dbReference type="ChEBI" id="CHEBI:30616"/>
        <dbReference type="ChEBI" id="CHEBI:43474"/>
        <dbReference type="ChEBI" id="CHEBI:456216"/>
        <dbReference type="EC" id="5.6.2.4"/>
    </reaction>
</comment>
<dbReference type="Pfam" id="PF00270">
    <property type="entry name" value="DEAD"/>
    <property type="match status" value="1"/>
</dbReference>
<evidence type="ECO:0000256" key="13">
    <source>
        <dbReference type="ARBA" id="ARBA00034808"/>
    </source>
</evidence>
<dbReference type="CDD" id="cd18795">
    <property type="entry name" value="SF2_C_Ski2"/>
    <property type="match status" value="1"/>
</dbReference>
<dbReference type="SUPFAM" id="SSF52540">
    <property type="entry name" value="P-loop containing nucleoside triphosphate hydrolases"/>
    <property type="match status" value="1"/>
</dbReference>
<evidence type="ECO:0000256" key="1">
    <source>
        <dbReference type="ARBA" id="ARBA00001947"/>
    </source>
</evidence>
<accession>A0A852J547</accession>
<dbReference type="SMART" id="SM00490">
    <property type="entry name" value="HELICc"/>
    <property type="match status" value="1"/>
</dbReference>
<evidence type="ECO:0000313" key="21">
    <source>
        <dbReference type="Proteomes" id="UP000627253"/>
    </source>
</evidence>
<keyword evidence="5" id="KW-0863">Zinc-finger</keyword>
<dbReference type="EMBL" id="WAAF01012983">
    <property type="protein sequence ID" value="NXX46280.1"/>
    <property type="molecule type" value="Genomic_DNA"/>
</dbReference>
<dbReference type="Proteomes" id="UP000627253">
    <property type="component" value="Unassembled WGS sequence"/>
</dbReference>
<feature type="non-terminal residue" evidence="20">
    <location>
        <position position="884"/>
    </location>
</feature>
<feature type="domain" description="Helicase C-terminal" evidence="19">
    <location>
        <begin position="511"/>
        <end position="696"/>
    </location>
</feature>